<evidence type="ECO:0000256" key="1">
    <source>
        <dbReference type="SAM" id="SignalP"/>
    </source>
</evidence>
<reference evidence="2 3" key="1">
    <citation type="submission" date="2024-02" db="EMBL/GenBank/DDBJ databases">
        <title>A chromosome-level genome assembly of Drosophila madeirensis, a fruit fly species endemic to Madeira island.</title>
        <authorList>
            <person name="Tomihara K."/>
            <person name="Llopart A."/>
            <person name="Yamamoto D."/>
        </authorList>
    </citation>
    <scope>NUCLEOTIDE SEQUENCE [LARGE SCALE GENOMIC DNA]</scope>
    <source>
        <strain evidence="2 3">RF1</strain>
    </source>
</reference>
<evidence type="ECO:0000313" key="2">
    <source>
        <dbReference type="EMBL" id="BFF93494.1"/>
    </source>
</evidence>
<organism evidence="2 3">
    <name type="scientific">Drosophila madeirensis</name>
    <name type="common">Fruit fly</name>
    <dbReference type="NCBI Taxonomy" id="30013"/>
    <lineage>
        <taxon>Eukaryota</taxon>
        <taxon>Metazoa</taxon>
        <taxon>Ecdysozoa</taxon>
        <taxon>Arthropoda</taxon>
        <taxon>Hexapoda</taxon>
        <taxon>Insecta</taxon>
        <taxon>Pterygota</taxon>
        <taxon>Neoptera</taxon>
        <taxon>Endopterygota</taxon>
        <taxon>Diptera</taxon>
        <taxon>Brachycera</taxon>
        <taxon>Muscomorpha</taxon>
        <taxon>Ephydroidea</taxon>
        <taxon>Drosophilidae</taxon>
        <taxon>Drosophila</taxon>
        <taxon>Sophophora</taxon>
    </lineage>
</organism>
<evidence type="ECO:0000313" key="3">
    <source>
        <dbReference type="Proteomes" id="UP001500889"/>
    </source>
</evidence>
<name>A0AAU9FD10_DROMD</name>
<dbReference type="AlphaFoldDB" id="A0AAU9FD10"/>
<accession>A0AAU9FD10</accession>
<protein>
    <submittedName>
        <fullName evidence="2">Accessory gland-specific peptide 26Ab-like</fullName>
    </submittedName>
</protein>
<gene>
    <name evidence="2" type="ORF">DMAD_11341</name>
</gene>
<dbReference type="Proteomes" id="UP001500889">
    <property type="component" value="Chromosome U"/>
</dbReference>
<keyword evidence="3" id="KW-1185">Reference proteome</keyword>
<feature type="signal peptide" evidence="1">
    <location>
        <begin position="1"/>
        <end position="21"/>
    </location>
</feature>
<dbReference type="EMBL" id="AP029264">
    <property type="protein sequence ID" value="BFF93494.1"/>
    <property type="molecule type" value="Genomic_DNA"/>
</dbReference>
<proteinExistence type="predicted"/>
<sequence length="83" mass="9292">MNSILWLLFGCTICLCRLCIAEPRISALSVAISKQMIVSKVEGNVESVYQQITSARKTKRQPGKMSKRAAARMKYKMDTGVPR</sequence>
<keyword evidence="1" id="KW-0732">Signal</keyword>
<feature type="chain" id="PRO_5043684094" evidence="1">
    <location>
        <begin position="22"/>
        <end position="83"/>
    </location>
</feature>